<dbReference type="EMBL" id="JACBZS010000001">
    <property type="protein sequence ID" value="NYI72234.1"/>
    <property type="molecule type" value="Genomic_DNA"/>
</dbReference>
<organism evidence="9 10">
    <name type="scientific">Naumannella cuiyingiana</name>
    <dbReference type="NCBI Taxonomy" id="1347891"/>
    <lineage>
        <taxon>Bacteria</taxon>
        <taxon>Bacillati</taxon>
        <taxon>Actinomycetota</taxon>
        <taxon>Actinomycetes</taxon>
        <taxon>Propionibacteriales</taxon>
        <taxon>Propionibacteriaceae</taxon>
        <taxon>Naumannella</taxon>
    </lineage>
</organism>
<dbReference type="Proteomes" id="UP000527616">
    <property type="component" value="Unassembled WGS sequence"/>
</dbReference>
<dbReference type="Pfam" id="PF01925">
    <property type="entry name" value="TauE"/>
    <property type="match status" value="1"/>
</dbReference>
<comment type="subcellular location">
    <subcellularLocation>
        <location evidence="1 8">Cell membrane</location>
        <topology evidence="1 8">Multi-pass membrane protein</topology>
    </subcellularLocation>
</comment>
<evidence type="ECO:0000256" key="1">
    <source>
        <dbReference type="ARBA" id="ARBA00004651"/>
    </source>
</evidence>
<keyword evidence="10" id="KW-1185">Reference proteome</keyword>
<feature type="transmembrane region" description="Helical" evidence="8">
    <location>
        <begin position="7"/>
        <end position="33"/>
    </location>
</feature>
<feature type="transmembrane region" description="Helical" evidence="8">
    <location>
        <begin position="166"/>
        <end position="184"/>
    </location>
</feature>
<keyword evidence="6 8" id="KW-1133">Transmembrane helix</keyword>
<proteinExistence type="inferred from homology"/>
<feature type="transmembrane region" description="Helical" evidence="8">
    <location>
        <begin position="105"/>
        <end position="123"/>
    </location>
</feature>
<sequence length="267" mass="27315">MLDEIPLVTLLALIGVAFVAGWVDSVVGGGGLIQLPSLLLALPADTPPPSILGTNKISSAAGTLVATLTYVTRVTVHWSTVLPLVVGAYAGSTAGSWLAQFLPRALVTPIVLAALIGVGWYTWRRPALGRESRVGTRDARHHAKAAAIGLVVGGYDGILGPGTGSFFVIGLVAVLGYGFLEATAKAKIANLTTNIASILVFGLNGYLLVGLGLCMAAANLTGGLIGARMAVRHGNGFVRVVFLVVIGALIAKLGADLVIELIGHLGR</sequence>
<evidence type="ECO:0000256" key="7">
    <source>
        <dbReference type="ARBA" id="ARBA00023136"/>
    </source>
</evidence>
<comment type="similarity">
    <text evidence="2 8">Belongs to the 4-toluene sulfonate uptake permease (TSUP) (TC 2.A.102) family.</text>
</comment>
<dbReference type="GO" id="GO:0005886">
    <property type="term" value="C:plasma membrane"/>
    <property type="evidence" value="ECO:0007669"/>
    <property type="project" value="UniProtKB-SubCell"/>
</dbReference>
<name>A0A7Z0DBF9_9ACTN</name>
<feature type="transmembrane region" description="Helical" evidence="8">
    <location>
        <begin position="240"/>
        <end position="262"/>
    </location>
</feature>
<dbReference type="InterPro" id="IPR002781">
    <property type="entry name" value="TM_pro_TauE-like"/>
</dbReference>
<dbReference type="RefSeq" id="WP_179445959.1">
    <property type="nucleotide sequence ID" value="NZ_JACBZS010000001.1"/>
</dbReference>
<evidence type="ECO:0000256" key="4">
    <source>
        <dbReference type="ARBA" id="ARBA00022475"/>
    </source>
</evidence>
<evidence type="ECO:0000313" key="9">
    <source>
        <dbReference type="EMBL" id="NYI72234.1"/>
    </source>
</evidence>
<dbReference type="PANTHER" id="PTHR30269:SF0">
    <property type="entry name" value="MEMBRANE TRANSPORTER PROTEIN YFCA-RELATED"/>
    <property type="match status" value="1"/>
</dbReference>
<accession>A0A7Z0DBF9</accession>
<keyword evidence="4 8" id="KW-1003">Cell membrane</keyword>
<gene>
    <name evidence="9" type="ORF">GGQ54_002794</name>
</gene>
<evidence type="ECO:0000256" key="8">
    <source>
        <dbReference type="RuleBase" id="RU363041"/>
    </source>
</evidence>
<evidence type="ECO:0000256" key="3">
    <source>
        <dbReference type="ARBA" id="ARBA00022448"/>
    </source>
</evidence>
<evidence type="ECO:0000256" key="5">
    <source>
        <dbReference type="ARBA" id="ARBA00022692"/>
    </source>
</evidence>
<dbReference type="PANTHER" id="PTHR30269">
    <property type="entry name" value="TRANSMEMBRANE PROTEIN YFCA"/>
    <property type="match status" value="1"/>
</dbReference>
<comment type="caution">
    <text evidence="9">The sequence shown here is derived from an EMBL/GenBank/DDBJ whole genome shotgun (WGS) entry which is preliminary data.</text>
</comment>
<dbReference type="InterPro" id="IPR052017">
    <property type="entry name" value="TSUP"/>
</dbReference>
<evidence type="ECO:0000313" key="10">
    <source>
        <dbReference type="Proteomes" id="UP000527616"/>
    </source>
</evidence>
<keyword evidence="5 8" id="KW-0812">Transmembrane</keyword>
<keyword evidence="3" id="KW-0813">Transport</keyword>
<evidence type="ECO:0000256" key="6">
    <source>
        <dbReference type="ARBA" id="ARBA00022989"/>
    </source>
</evidence>
<keyword evidence="7 8" id="KW-0472">Membrane</keyword>
<protein>
    <recommendedName>
        <fullName evidence="8">Probable membrane transporter protein</fullName>
    </recommendedName>
</protein>
<reference evidence="9 10" key="1">
    <citation type="submission" date="2020-07" db="EMBL/GenBank/DDBJ databases">
        <title>Sequencing the genomes of 1000 actinobacteria strains.</title>
        <authorList>
            <person name="Klenk H.-P."/>
        </authorList>
    </citation>
    <scope>NUCLEOTIDE SEQUENCE [LARGE SCALE GENOMIC DNA]</scope>
    <source>
        <strain evidence="9 10">DSM 103164</strain>
    </source>
</reference>
<dbReference type="AlphaFoldDB" id="A0A7Z0DBF9"/>
<feature type="transmembrane region" description="Helical" evidence="8">
    <location>
        <begin position="196"/>
        <end position="220"/>
    </location>
</feature>
<evidence type="ECO:0000256" key="2">
    <source>
        <dbReference type="ARBA" id="ARBA00009142"/>
    </source>
</evidence>